<sequence length="232" mass="25714">MDFLKNPQLTSWLRCGSQYDIIAYKMQNMFLNSEIYQLTKLWRMGSEQEKSLMVKRGTVNRLIEDALQGDPGTGGKMTARRRRSTSAGPLVPVSRRSLKNLLRVGVSREYRQWDRCSLSPAHQKLQGIPLAFSWQNPTIGYCQGLNLLVAISLLVLQDEEEAIWCLVAIMPQDYYTKNMVASQEAESIAQCTGTPAGGTAGAGGAAAFGDVFESVVVQKDLNAMVSENLKML</sequence>
<comment type="caution">
    <text evidence="2">The sequence shown here is derived from an EMBL/GenBank/DDBJ whole genome shotgun (WGS) entry which is preliminary data.</text>
</comment>
<gene>
    <name evidence="2" type="ORF">NHX12_012142</name>
</gene>
<organism evidence="2 3">
    <name type="scientific">Muraenolepis orangiensis</name>
    <name type="common">Patagonian moray cod</name>
    <dbReference type="NCBI Taxonomy" id="630683"/>
    <lineage>
        <taxon>Eukaryota</taxon>
        <taxon>Metazoa</taxon>
        <taxon>Chordata</taxon>
        <taxon>Craniata</taxon>
        <taxon>Vertebrata</taxon>
        <taxon>Euteleostomi</taxon>
        <taxon>Actinopterygii</taxon>
        <taxon>Neopterygii</taxon>
        <taxon>Teleostei</taxon>
        <taxon>Neoteleostei</taxon>
        <taxon>Acanthomorphata</taxon>
        <taxon>Zeiogadaria</taxon>
        <taxon>Gadariae</taxon>
        <taxon>Gadiformes</taxon>
        <taxon>Muraenolepidoidei</taxon>
        <taxon>Muraenolepididae</taxon>
        <taxon>Muraenolepis</taxon>
    </lineage>
</organism>
<dbReference type="InterPro" id="IPR035969">
    <property type="entry name" value="Rab-GAP_TBC_sf"/>
</dbReference>
<dbReference type="InterPro" id="IPR000195">
    <property type="entry name" value="Rab-GAP-TBC_dom"/>
</dbReference>
<feature type="domain" description="Rab-GAP TBC" evidence="1">
    <location>
        <begin position="77"/>
        <end position="232"/>
    </location>
</feature>
<dbReference type="Gene3D" id="1.10.8.270">
    <property type="entry name" value="putative rabgap domain of human tbc1 domain family member 14 like domains"/>
    <property type="match status" value="1"/>
</dbReference>
<dbReference type="PANTHER" id="PTHR47219:SF20">
    <property type="entry name" value="TBC1 DOMAIN FAMILY MEMBER 2B"/>
    <property type="match status" value="1"/>
</dbReference>
<dbReference type="AlphaFoldDB" id="A0A9Q0I7W5"/>
<name>A0A9Q0I7W5_9TELE</name>
<dbReference type="InterPro" id="IPR050302">
    <property type="entry name" value="Rab_GAP_TBC_domain"/>
</dbReference>
<evidence type="ECO:0000313" key="3">
    <source>
        <dbReference type="Proteomes" id="UP001148018"/>
    </source>
</evidence>
<protein>
    <recommendedName>
        <fullName evidence="1">Rab-GAP TBC domain-containing protein</fullName>
    </recommendedName>
</protein>
<dbReference type="Proteomes" id="UP001148018">
    <property type="component" value="Unassembled WGS sequence"/>
</dbReference>
<keyword evidence="3" id="KW-1185">Reference proteome</keyword>
<dbReference type="EMBL" id="JANIIK010000116">
    <property type="protein sequence ID" value="KAJ3588550.1"/>
    <property type="molecule type" value="Genomic_DNA"/>
</dbReference>
<evidence type="ECO:0000313" key="2">
    <source>
        <dbReference type="EMBL" id="KAJ3588550.1"/>
    </source>
</evidence>
<dbReference type="PROSITE" id="PS50086">
    <property type="entry name" value="TBC_RABGAP"/>
    <property type="match status" value="1"/>
</dbReference>
<dbReference type="GO" id="GO:0005096">
    <property type="term" value="F:GTPase activator activity"/>
    <property type="evidence" value="ECO:0007669"/>
    <property type="project" value="TreeGrafter"/>
</dbReference>
<dbReference type="SUPFAM" id="SSF47923">
    <property type="entry name" value="Ypt/Rab-GAP domain of gyp1p"/>
    <property type="match status" value="1"/>
</dbReference>
<dbReference type="PANTHER" id="PTHR47219">
    <property type="entry name" value="RAB GTPASE-ACTIVATING PROTEIN 1-LIKE"/>
    <property type="match status" value="1"/>
</dbReference>
<dbReference type="Pfam" id="PF00566">
    <property type="entry name" value="RabGAP-TBC"/>
    <property type="match status" value="1"/>
</dbReference>
<reference evidence="2" key="1">
    <citation type="submission" date="2022-07" db="EMBL/GenBank/DDBJ databases">
        <title>Chromosome-level genome of Muraenolepis orangiensis.</title>
        <authorList>
            <person name="Kim J."/>
        </authorList>
    </citation>
    <scope>NUCLEOTIDE SEQUENCE</scope>
    <source>
        <strain evidence="2">KU_S4_2022</strain>
        <tissue evidence="2">Muscle</tissue>
    </source>
</reference>
<accession>A0A9Q0I7W5</accession>
<proteinExistence type="predicted"/>
<dbReference type="GO" id="GO:0031267">
    <property type="term" value="F:small GTPase binding"/>
    <property type="evidence" value="ECO:0007669"/>
    <property type="project" value="TreeGrafter"/>
</dbReference>
<evidence type="ECO:0000259" key="1">
    <source>
        <dbReference type="PROSITE" id="PS50086"/>
    </source>
</evidence>
<dbReference type="OrthoDB" id="294251at2759"/>